<dbReference type="Pfam" id="PF09932">
    <property type="entry name" value="DUF2164"/>
    <property type="match status" value="1"/>
</dbReference>
<reference evidence="1 2" key="1">
    <citation type="submission" date="2017-02" db="EMBL/GenBank/DDBJ databases">
        <title>Pseudoalteromonas ulvae TC14 Genome.</title>
        <authorList>
            <person name="Molmeret M."/>
        </authorList>
    </citation>
    <scope>NUCLEOTIDE SEQUENCE [LARGE SCALE GENOMIC DNA]</scope>
    <source>
        <strain evidence="1">TC14</strain>
    </source>
</reference>
<protein>
    <recommendedName>
        <fullName evidence="3">DUF2164 domain-containing protein</fullName>
    </recommendedName>
</protein>
<dbReference type="OrthoDB" id="6629495at2"/>
<accession>A0A244CRA6</accession>
<dbReference type="AlphaFoldDB" id="A0A244CRA6"/>
<dbReference type="Proteomes" id="UP000194841">
    <property type="component" value="Unassembled WGS sequence"/>
</dbReference>
<dbReference type="EMBL" id="MWPV01000002">
    <property type="protein sequence ID" value="OUL58160.1"/>
    <property type="molecule type" value="Genomic_DNA"/>
</dbReference>
<evidence type="ECO:0000313" key="2">
    <source>
        <dbReference type="Proteomes" id="UP000194841"/>
    </source>
</evidence>
<keyword evidence="2" id="KW-1185">Reference proteome</keyword>
<name>A0A244CRA6_PSEDV</name>
<sequence length="81" mass="9566">MAKITLSEDKKLQLIDKIQKYFERELDYDLGQFDADFLLDFISQEFGAVYYNQGLHDARTIIEQKIELIGESIYEIEQPET</sequence>
<organism evidence="1 2">
    <name type="scientific">Pseudoalteromonas ulvae</name>
    <dbReference type="NCBI Taxonomy" id="107327"/>
    <lineage>
        <taxon>Bacteria</taxon>
        <taxon>Pseudomonadati</taxon>
        <taxon>Pseudomonadota</taxon>
        <taxon>Gammaproteobacteria</taxon>
        <taxon>Alteromonadales</taxon>
        <taxon>Pseudoalteromonadaceae</taxon>
        <taxon>Pseudoalteromonas</taxon>
    </lineage>
</organism>
<dbReference type="InterPro" id="IPR018680">
    <property type="entry name" value="DUF2164"/>
</dbReference>
<evidence type="ECO:0008006" key="3">
    <source>
        <dbReference type="Google" id="ProtNLM"/>
    </source>
</evidence>
<proteinExistence type="predicted"/>
<dbReference type="RefSeq" id="WP_086743466.1">
    <property type="nucleotide sequence ID" value="NZ_MWPV01000002.1"/>
</dbReference>
<gene>
    <name evidence="1" type="ORF">B1199_07340</name>
</gene>
<evidence type="ECO:0000313" key="1">
    <source>
        <dbReference type="EMBL" id="OUL58160.1"/>
    </source>
</evidence>
<comment type="caution">
    <text evidence="1">The sequence shown here is derived from an EMBL/GenBank/DDBJ whole genome shotgun (WGS) entry which is preliminary data.</text>
</comment>